<evidence type="ECO:0000256" key="1">
    <source>
        <dbReference type="SAM" id="MobiDB-lite"/>
    </source>
</evidence>
<dbReference type="RefSeq" id="WP_072823858.1">
    <property type="nucleotide sequence ID" value="NZ_LT670849.1"/>
</dbReference>
<dbReference type="Pfam" id="PF00561">
    <property type="entry name" value="Abhydrolase_1"/>
    <property type="match status" value="1"/>
</dbReference>
<evidence type="ECO:0000313" key="3">
    <source>
        <dbReference type="EMBL" id="SHN85333.1"/>
    </source>
</evidence>
<evidence type="ECO:0000313" key="4">
    <source>
        <dbReference type="Proteomes" id="UP000184096"/>
    </source>
</evidence>
<feature type="region of interest" description="Disordered" evidence="1">
    <location>
        <begin position="253"/>
        <end position="285"/>
    </location>
</feature>
<sequence length="285" mass="31694">MKRGIAVLLSLSAVAAAGYFTVSKWAIRHETLMFHDESRGGRPVEIDIAVRRDRELQADAGMVKLPVAILNHGNTVKFTEYSFLTNLFAARGYMVASIQHDLATDAPLVTKVGELYVGRLPQYHRGVANIRFAIDELKKVQPNADYDHLTMVGHSNGGDISMYFAKLYPEQIKKVVTLDNLRVPFMTDGRFKIISFRSKDPVFKPDPGVIPDDEICEKAGITVVRTSFQHNDMRDTGSDEAKMQIQETLDKMLDDDSDLRPADTSKPPVMTDAGPVAPYAPVARN</sequence>
<reference evidence="4" key="1">
    <citation type="submission" date="2016-11" db="EMBL/GenBank/DDBJ databases">
        <authorList>
            <person name="Varghese N."/>
            <person name="Submissions S."/>
        </authorList>
    </citation>
    <scope>NUCLEOTIDE SEQUENCE [LARGE SCALE GENOMIC DNA]</scope>
    <source>
        <strain evidence="4">GAS401</strain>
    </source>
</reference>
<dbReference type="Proteomes" id="UP000184096">
    <property type="component" value="Chromosome I"/>
</dbReference>
<dbReference type="InterPro" id="IPR000073">
    <property type="entry name" value="AB_hydrolase_1"/>
</dbReference>
<feature type="domain" description="AB hydrolase-1" evidence="2">
    <location>
        <begin position="141"/>
        <end position="187"/>
    </location>
</feature>
<feature type="compositionally biased region" description="Basic and acidic residues" evidence="1">
    <location>
        <begin position="253"/>
        <end position="263"/>
    </location>
</feature>
<gene>
    <name evidence="3" type="ORF">SAMN05444170_6261</name>
</gene>
<dbReference type="OrthoDB" id="9814760at2"/>
<proteinExistence type="predicted"/>
<name>A0A1M7UQL5_9BRAD</name>
<dbReference type="Gene3D" id="3.40.50.1820">
    <property type="entry name" value="alpha/beta hydrolase"/>
    <property type="match status" value="1"/>
</dbReference>
<keyword evidence="4" id="KW-1185">Reference proteome</keyword>
<protein>
    <recommendedName>
        <fullName evidence="2">AB hydrolase-1 domain-containing protein</fullName>
    </recommendedName>
</protein>
<dbReference type="SUPFAM" id="SSF53474">
    <property type="entry name" value="alpha/beta-Hydrolases"/>
    <property type="match status" value="1"/>
</dbReference>
<dbReference type="AlphaFoldDB" id="A0A1M7UQL5"/>
<evidence type="ECO:0000259" key="2">
    <source>
        <dbReference type="Pfam" id="PF00561"/>
    </source>
</evidence>
<dbReference type="InterPro" id="IPR029058">
    <property type="entry name" value="AB_hydrolase_fold"/>
</dbReference>
<organism evidence="3 4">
    <name type="scientific">Bradyrhizobium erythrophlei</name>
    <dbReference type="NCBI Taxonomy" id="1437360"/>
    <lineage>
        <taxon>Bacteria</taxon>
        <taxon>Pseudomonadati</taxon>
        <taxon>Pseudomonadota</taxon>
        <taxon>Alphaproteobacteria</taxon>
        <taxon>Hyphomicrobiales</taxon>
        <taxon>Nitrobacteraceae</taxon>
        <taxon>Bradyrhizobium</taxon>
    </lineage>
</organism>
<dbReference type="EMBL" id="LT670849">
    <property type="protein sequence ID" value="SHN85333.1"/>
    <property type="molecule type" value="Genomic_DNA"/>
</dbReference>
<accession>A0A1M7UQL5</accession>